<evidence type="ECO:0000313" key="2">
    <source>
        <dbReference type="EMBL" id="KAG5441827.1"/>
    </source>
</evidence>
<reference evidence="2 3" key="1">
    <citation type="journal article" date="2018" name="Biotechnol. Adv.">
        <title>Improved genomic resources and new bioinformatic workflow for the carcinogenic parasite Clonorchis sinensis: Biotechnological implications.</title>
        <authorList>
            <person name="Wang D."/>
            <person name="Korhonen P.K."/>
            <person name="Gasser R.B."/>
            <person name="Young N.D."/>
        </authorList>
    </citation>
    <scope>NUCLEOTIDE SEQUENCE [LARGE SCALE GENOMIC DNA]</scope>
    <source>
        <strain evidence="2">Cs-k2</strain>
    </source>
</reference>
<dbReference type="EMBL" id="NIRI02000076">
    <property type="protein sequence ID" value="KAG5441827.1"/>
    <property type="molecule type" value="Genomic_DNA"/>
</dbReference>
<proteinExistence type="predicted"/>
<organism evidence="2 3">
    <name type="scientific">Clonorchis sinensis</name>
    <name type="common">Chinese liver fluke</name>
    <dbReference type="NCBI Taxonomy" id="79923"/>
    <lineage>
        <taxon>Eukaryota</taxon>
        <taxon>Metazoa</taxon>
        <taxon>Spiralia</taxon>
        <taxon>Lophotrochozoa</taxon>
        <taxon>Platyhelminthes</taxon>
        <taxon>Trematoda</taxon>
        <taxon>Digenea</taxon>
        <taxon>Opisthorchiida</taxon>
        <taxon>Opisthorchiata</taxon>
        <taxon>Opisthorchiidae</taxon>
        <taxon>Clonorchis</taxon>
    </lineage>
</organism>
<dbReference type="Proteomes" id="UP000286415">
    <property type="component" value="Unassembled WGS sequence"/>
</dbReference>
<gene>
    <name evidence="2" type="ORF">CSKR_100693</name>
</gene>
<accession>A0A8T1LXH1</accession>
<sequence>MKYGAGFGIIWLSSLLLVRAFTVTPESSPDASKSTWQWYFDQLRFVRGKVYDVCDVLPKLLRNVSSIYGVRLVTCRQQPWDQPSDSRTTADLFFDGTHFDQNQYTKPCLDKIAGELQHILHVNLTKSQLGEKTKLFTVTVQPDTVDVYVVRNKMDATISFLPCYPKLPDIPGLIVGGKPTLGVEFCNSTFRSLVNRRQEQDSWNHKEQKELDLAGFCRWVVNFRPVMQLAELINRRISAIKEVELLVVETDQVQVSIFGFKILLNVFLKKASIAEMNARDVYSSLDRIHSVKEKDQDPEDSDPSLEIIEIGNYLNMLTHACTTFKSDGIQSKYLVENCSTQVGCGRAFLQGHVVFNRLGELVCCQPGQVTSLKGPYSNR</sequence>
<protein>
    <submittedName>
        <fullName evidence="2">Uncharacterized protein</fullName>
    </submittedName>
</protein>
<keyword evidence="3" id="KW-1185">Reference proteome</keyword>
<keyword evidence="1" id="KW-0732">Signal</keyword>
<dbReference type="AlphaFoldDB" id="A0A8T1LXH1"/>
<feature type="signal peptide" evidence="1">
    <location>
        <begin position="1"/>
        <end position="20"/>
    </location>
</feature>
<evidence type="ECO:0000313" key="3">
    <source>
        <dbReference type="Proteomes" id="UP000286415"/>
    </source>
</evidence>
<comment type="caution">
    <text evidence="2">The sequence shown here is derived from an EMBL/GenBank/DDBJ whole genome shotgun (WGS) entry which is preliminary data.</text>
</comment>
<evidence type="ECO:0000256" key="1">
    <source>
        <dbReference type="SAM" id="SignalP"/>
    </source>
</evidence>
<feature type="chain" id="PRO_5035745393" evidence="1">
    <location>
        <begin position="21"/>
        <end position="379"/>
    </location>
</feature>
<name>A0A8T1LXH1_CLOSI</name>
<reference evidence="2 3" key="2">
    <citation type="journal article" date="2021" name="Genomics">
        <title>High-quality reference genome for Clonorchis sinensis.</title>
        <authorList>
            <person name="Young N.D."/>
            <person name="Stroehlein A.J."/>
            <person name="Kinkar L."/>
            <person name="Wang T."/>
            <person name="Sohn W.M."/>
            <person name="Chang B.C.H."/>
            <person name="Kaur P."/>
            <person name="Weisz D."/>
            <person name="Dudchenko O."/>
            <person name="Aiden E.L."/>
            <person name="Korhonen P.K."/>
            <person name="Gasser R.B."/>
        </authorList>
    </citation>
    <scope>NUCLEOTIDE SEQUENCE [LARGE SCALE GENOMIC DNA]</scope>
    <source>
        <strain evidence="2">Cs-k2</strain>
    </source>
</reference>